<dbReference type="KEGG" id="bda:FSZ17_04685"/>
<dbReference type="PANTHER" id="PTHR21340">
    <property type="entry name" value="DIADENOSINE 5,5-P1,P4-TETRAPHOSPHATE PYROPHOSPHOHYDROLASE MUTT"/>
    <property type="match status" value="1"/>
</dbReference>
<proteinExistence type="predicted"/>
<gene>
    <name evidence="3" type="ORF">FSZ17_04685</name>
</gene>
<dbReference type="PANTHER" id="PTHR21340:SF0">
    <property type="entry name" value="BIS(5'-NUCLEOSYL)-TETRAPHOSPHATASE [ASYMMETRICAL]"/>
    <property type="match status" value="1"/>
</dbReference>
<dbReference type="SUPFAM" id="SSF55811">
    <property type="entry name" value="Nudix"/>
    <property type="match status" value="1"/>
</dbReference>
<dbReference type="Pfam" id="PF00293">
    <property type="entry name" value="NUDIX"/>
    <property type="match status" value="1"/>
</dbReference>
<dbReference type="PROSITE" id="PS51462">
    <property type="entry name" value="NUDIX"/>
    <property type="match status" value="1"/>
</dbReference>
<name>A0A5B8Z5I1_CYTDA</name>
<dbReference type="InterPro" id="IPR000086">
    <property type="entry name" value="NUDIX_hydrolase_dom"/>
</dbReference>
<dbReference type="Proteomes" id="UP000321555">
    <property type="component" value="Chromosome"/>
</dbReference>
<dbReference type="PROSITE" id="PS00893">
    <property type="entry name" value="NUDIX_BOX"/>
    <property type="match status" value="1"/>
</dbReference>
<feature type="domain" description="Nudix hydrolase" evidence="2">
    <location>
        <begin position="23"/>
        <end position="157"/>
    </location>
</feature>
<dbReference type="Gene3D" id="3.90.79.10">
    <property type="entry name" value="Nucleoside Triphosphate Pyrophosphohydrolase"/>
    <property type="match status" value="1"/>
</dbReference>
<dbReference type="CDD" id="cd04664">
    <property type="entry name" value="NUDIX_DHNTPase_like"/>
    <property type="match status" value="1"/>
</dbReference>
<keyword evidence="1" id="KW-0378">Hydrolase</keyword>
<dbReference type="GO" id="GO:0004081">
    <property type="term" value="F:bis(5'-nucleosyl)-tetraphosphatase (asymmetrical) activity"/>
    <property type="evidence" value="ECO:0007669"/>
    <property type="project" value="TreeGrafter"/>
</dbReference>
<dbReference type="InterPro" id="IPR015797">
    <property type="entry name" value="NUDIX_hydrolase-like_dom_sf"/>
</dbReference>
<keyword evidence="4" id="KW-1185">Reference proteome</keyword>
<dbReference type="InterPro" id="IPR051325">
    <property type="entry name" value="Nudix_hydrolase_domain"/>
</dbReference>
<dbReference type="GO" id="GO:0006754">
    <property type="term" value="P:ATP biosynthetic process"/>
    <property type="evidence" value="ECO:0007669"/>
    <property type="project" value="TreeGrafter"/>
</dbReference>
<dbReference type="InterPro" id="IPR020084">
    <property type="entry name" value="NUDIX_hydrolase_CS"/>
</dbReference>
<dbReference type="GO" id="GO:0006167">
    <property type="term" value="P:AMP biosynthetic process"/>
    <property type="evidence" value="ECO:0007669"/>
    <property type="project" value="TreeGrafter"/>
</dbReference>
<reference evidence="4" key="1">
    <citation type="submission" date="2019-08" db="EMBL/GenBank/DDBJ databases">
        <authorList>
            <person name="Zheng X."/>
        </authorList>
    </citation>
    <scope>NUCLEOTIDE SEQUENCE [LARGE SCALE GENOMIC DNA]</scope>
    <source>
        <strain evidence="4">FJAT-25496</strain>
    </source>
</reference>
<dbReference type="EMBL" id="CP042593">
    <property type="protein sequence ID" value="QED46626.1"/>
    <property type="molecule type" value="Genomic_DNA"/>
</dbReference>
<evidence type="ECO:0000256" key="1">
    <source>
        <dbReference type="ARBA" id="ARBA00022801"/>
    </source>
</evidence>
<dbReference type="STRING" id="1742359.GCA_001439625_00991"/>
<protein>
    <submittedName>
        <fullName evidence="3">NUDIX domain-containing protein</fullName>
    </submittedName>
</protein>
<evidence type="ECO:0000259" key="2">
    <source>
        <dbReference type="PROSITE" id="PS51462"/>
    </source>
</evidence>
<sequence length="163" mass="18827">MIAIHCQLQKLLLEKSIRSQFMIDRVNIQAFIYTKVPKTAFLLLQRVTSRGGFWQPVSGGIQNNEQPIHAIRREINEETGITEILKIIDLNYSVTFGTSKNNIPMKMKDICFGVEVVDIPTIRLSEEHDIYKWCSMDEVLTHLDWEHNQTAFKKLCSMIGLSM</sequence>
<evidence type="ECO:0000313" key="4">
    <source>
        <dbReference type="Proteomes" id="UP000321555"/>
    </source>
</evidence>
<dbReference type="AlphaFoldDB" id="A0A5B8Z5I1"/>
<evidence type="ECO:0000313" key="3">
    <source>
        <dbReference type="EMBL" id="QED46626.1"/>
    </source>
</evidence>
<dbReference type="OrthoDB" id="9787476at2"/>
<accession>A0A5B8Z5I1</accession>
<organism evidence="3 4">
    <name type="scientific">Cytobacillus dafuensis</name>
    <name type="common">Bacillus dafuensis</name>
    <dbReference type="NCBI Taxonomy" id="1742359"/>
    <lineage>
        <taxon>Bacteria</taxon>
        <taxon>Bacillati</taxon>
        <taxon>Bacillota</taxon>
        <taxon>Bacilli</taxon>
        <taxon>Bacillales</taxon>
        <taxon>Bacillaceae</taxon>
        <taxon>Cytobacillus</taxon>
    </lineage>
</organism>